<accession>A0A8T3D0V9</accession>
<dbReference type="PANTHER" id="PTHR23161:SF2">
    <property type="entry name" value="PROTEIN CIP2A"/>
    <property type="match status" value="1"/>
</dbReference>
<dbReference type="PANTHER" id="PTHR23161">
    <property type="entry name" value="PROTEIN CIP2A"/>
    <property type="match status" value="1"/>
</dbReference>
<keyword evidence="5" id="KW-1185">Reference proteome</keyword>
<evidence type="ECO:0000256" key="2">
    <source>
        <dbReference type="SAM" id="MobiDB-lite"/>
    </source>
</evidence>
<evidence type="ECO:0000313" key="5">
    <source>
        <dbReference type="Proteomes" id="UP000829720"/>
    </source>
</evidence>
<evidence type="ECO:0000256" key="1">
    <source>
        <dbReference type="SAM" id="Coils"/>
    </source>
</evidence>
<sequence length="904" mass="100906">MDPTTCLKSLLLAINQYKNNRSVPNASQLQRHIDDVSKVKCGRLLVSGQVLPSECLSGLVELAGDPNTSPALTGTIVTVLAQLASDDESREALHSTYNLTGTLASVIHCNSSTPREPVVLQCLQVLQKLTYSERIPHCTPYMDELITFLIQHIQSPNDDIIIPCLGLLANLCRCSLSVQTHIKALSHVKALYSKLINFLAHSSLTVVVFALSILASLTLNEEVGEKLFHSKNIHQTFQVIFNIIINGDGTLTCRYAVDLLVDLLKNPKIADYLARYVNFSPCLSQVLGLLHGKDPDSAAKVLELLVSLCSVPDLRRLLCCTVVQPPGPRLLAASRREGQRRGADPDPGLALLHWATLPLDGPEACYLQALQLFTELSEEMVIDADLSGSARAFLDLLLPMALGLLRQPDAPQSEAQVKRYCSRTARVMDLLLDILPHATLLSSDEAMKTQVSQQLSADLCVSQVELLLSSSHMTSGFSCPTPSPDLSQVGSEVVLKLLELMSRFKELVHDMETSFYRILQDQRMVTPLSLALASDRREHVQTALRILLEAAPLPDFPAIILGECIAANNAYRHREAELSAETLPTLGRSSVPQTTSQPSPSPKSINHLIEKLQSGVVLQEEVKDMRVSEIMDVYEQKICALASKEGRLQDLLEAKALALSQADRLIAQYRCQRAQAEAEARKLASLLKEAERRKEELHGELSAKILETERAKTDLNQLLQHNSRLQADSQEYQSLKGSYNELLHRCTECDRMLKELQAAHIVLNKQAETLRKQNDNLKVHQERFINQLEEKKEQVEKLDADLRDREREIKGLQQERRQLEEHSRQRDREMEDRGNTIEALRKELSKAEQARKEASIKASSLELQKTQLEAKLEKKEEQLSKHSQMIAMIHSLSSSKLKGEEVNL</sequence>
<feature type="region of interest" description="Disordered" evidence="2">
    <location>
        <begin position="582"/>
        <end position="603"/>
    </location>
</feature>
<protein>
    <recommendedName>
        <fullName evidence="3">CIP2A N-terminal domain-containing protein</fullName>
    </recommendedName>
</protein>
<evidence type="ECO:0000259" key="3">
    <source>
        <dbReference type="Pfam" id="PF21044"/>
    </source>
</evidence>
<dbReference type="InterPro" id="IPR042510">
    <property type="entry name" value="CIP2A"/>
</dbReference>
<dbReference type="OrthoDB" id="73401at2759"/>
<gene>
    <name evidence="4" type="ORF">AGOR_G00142030</name>
</gene>
<organism evidence="4 5">
    <name type="scientific">Albula goreensis</name>
    <dbReference type="NCBI Taxonomy" id="1534307"/>
    <lineage>
        <taxon>Eukaryota</taxon>
        <taxon>Metazoa</taxon>
        <taxon>Chordata</taxon>
        <taxon>Craniata</taxon>
        <taxon>Vertebrata</taxon>
        <taxon>Euteleostomi</taxon>
        <taxon>Actinopterygii</taxon>
        <taxon>Neopterygii</taxon>
        <taxon>Teleostei</taxon>
        <taxon>Albuliformes</taxon>
        <taxon>Albulidae</taxon>
        <taxon>Albula</taxon>
    </lineage>
</organism>
<dbReference type="EMBL" id="JAERUA010000013">
    <property type="protein sequence ID" value="KAI1891269.1"/>
    <property type="molecule type" value="Genomic_DNA"/>
</dbReference>
<dbReference type="SUPFAM" id="SSF48371">
    <property type="entry name" value="ARM repeat"/>
    <property type="match status" value="1"/>
</dbReference>
<feature type="compositionally biased region" description="Low complexity" evidence="2">
    <location>
        <begin position="589"/>
        <end position="603"/>
    </location>
</feature>
<dbReference type="AlphaFoldDB" id="A0A8T3D0V9"/>
<dbReference type="Pfam" id="PF21044">
    <property type="entry name" value="CIP2A_N"/>
    <property type="match status" value="1"/>
</dbReference>
<name>A0A8T3D0V9_9TELE</name>
<dbReference type="Proteomes" id="UP000829720">
    <property type="component" value="Unassembled WGS sequence"/>
</dbReference>
<keyword evidence="1" id="KW-0175">Coiled coil</keyword>
<dbReference type="InterPro" id="IPR048701">
    <property type="entry name" value="CIP2A_N"/>
</dbReference>
<feature type="domain" description="CIP2A N-terminal" evidence="3">
    <location>
        <begin position="22"/>
        <end position="577"/>
    </location>
</feature>
<dbReference type="Gene3D" id="1.25.10.10">
    <property type="entry name" value="Leucine-rich Repeat Variant"/>
    <property type="match status" value="1"/>
</dbReference>
<evidence type="ECO:0000313" key="4">
    <source>
        <dbReference type="EMBL" id="KAI1891269.1"/>
    </source>
</evidence>
<dbReference type="InterPro" id="IPR011989">
    <property type="entry name" value="ARM-like"/>
</dbReference>
<proteinExistence type="predicted"/>
<reference evidence="4" key="1">
    <citation type="submission" date="2021-01" db="EMBL/GenBank/DDBJ databases">
        <authorList>
            <person name="Zahm M."/>
            <person name="Roques C."/>
            <person name="Cabau C."/>
            <person name="Klopp C."/>
            <person name="Donnadieu C."/>
            <person name="Jouanno E."/>
            <person name="Lampietro C."/>
            <person name="Louis A."/>
            <person name="Herpin A."/>
            <person name="Echchiki A."/>
            <person name="Berthelot C."/>
            <person name="Parey E."/>
            <person name="Roest-Crollius H."/>
            <person name="Braasch I."/>
            <person name="Postlethwait J."/>
            <person name="Bobe J."/>
            <person name="Montfort J."/>
            <person name="Bouchez O."/>
            <person name="Begum T."/>
            <person name="Mejri S."/>
            <person name="Adams A."/>
            <person name="Chen W.-J."/>
            <person name="Guiguen Y."/>
        </authorList>
    </citation>
    <scope>NUCLEOTIDE SEQUENCE</scope>
    <source>
        <tissue evidence="4">Blood</tissue>
    </source>
</reference>
<comment type="caution">
    <text evidence="4">The sequence shown here is derived from an EMBL/GenBank/DDBJ whole genome shotgun (WGS) entry which is preliminary data.</text>
</comment>
<feature type="coiled-coil region" evidence="1">
    <location>
        <begin position="659"/>
        <end position="728"/>
    </location>
</feature>
<feature type="region of interest" description="Disordered" evidence="2">
    <location>
        <begin position="813"/>
        <end position="836"/>
    </location>
</feature>
<dbReference type="InterPro" id="IPR016024">
    <property type="entry name" value="ARM-type_fold"/>
</dbReference>